<evidence type="ECO:0000313" key="3">
    <source>
        <dbReference type="Proteomes" id="UP001302126"/>
    </source>
</evidence>
<comment type="caution">
    <text evidence="2">The sequence shown here is derived from an EMBL/GenBank/DDBJ whole genome shotgun (WGS) entry which is preliminary data.</text>
</comment>
<feature type="region of interest" description="Disordered" evidence="1">
    <location>
        <begin position="331"/>
        <end position="351"/>
    </location>
</feature>
<sequence length="839" mass="93420">MHLHPPSYQDATRRPDWLEFVAPYVPIKDYARLCLVSRRFYGHFAPRLWNDPLTTAAAVTAAAAGHRVHIRDNNDLEWFYHFMHQMRYVRENTRLLVTSIDLRRFTPDTSGEFSLYSSKTPLSESLQSLPSTFPSLRCILLDGHSDADASDLIPSPDTRTGCDVLLVSTPHCQSKLPEVFYASQYLSTLIYLDVSYMTGSPTSLKQLLGRGAFGPAYFPDLRILKMKGLEVDDVTAALLFATFKDRLWSLDLSQNRLTDRMFDAMHNDAFPAGTLRGGHADAEGVLVCPAGHGSASFGTFCFVNESEWSVTFNHPERHLADAPVYSQDAYGASQQHTRARLDGRTRPQDDSEDAVKILFSGKTGSNPPNREHIHDLGICQGQHGITHLYLNDNSGITASAISRMIMSSPGQLEHVECSNMSLDMPESGRPGWLSPISTRLLGILGTTHIFRPVFSSNLQVLRIHHSLVTQLASVYSQNDSSAYLSTMENLWLAEAFLLPRAKLAYPHKEAAAFTPDTNPRLQSLTLTHIPRYSTGPLIDSLVSLLKLASMQERAIQDTRKMLITNHRGPAMVPGLRHIRLEFDHDPREHDLGDSDDDEDDLDAEQLVSLAAKGFSFFGEAGWASSASSPSALSKPSPPVTGLPRKSEHRQDEARNHDQSPPVSVRLNSNSTSSSNAYVNLSDTASNIAEPPVTDTVMYQGTWSGAEFTVPVWIGSSSAASISSAAVREYMRLLAKDKRLHTDVQPAMPCHIAAGVPEGKYIYGAAWRAILWPPDHKIRTPSKRELRTSMKDVIEAMKAYRVQTRERYEKIKRDAEGCREEVMLGEPHFYYTGRLEVVRS</sequence>
<feature type="compositionally biased region" description="Basic and acidic residues" evidence="1">
    <location>
        <begin position="644"/>
        <end position="657"/>
    </location>
</feature>
<reference evidence="2" key="2">
    <citation type="submission" date="2023-05" db="EMBL/GenBank/DDBJ databases">
        <authorList>
            <consortium name="Lawrence Berkeley National Laboratory"/>
            <person name="Steindorff A."/>
            <person name="Hensen N."/>
            <person name="Bonometti L."/>
            <person name="Westerberg I."/>
            <person name="Brannstrom I.O."/>
            <person name="Guillou S."/>
            <person name="Cros-Aarteil S."/>
            <person name="Calhoun S."/>
            <person name="Haridas S."/>
            <person name="Kuo A."/>
            <person name="Mondo S."/>
            <person name="Pangilinan J."/>
            <person name="Riley R."/>
            <person name="Labutti K."/>
            <person name="Andreopoulos B."/>
            <person name="Lipzen A."/>
            <person name="Chen C."/>
            <person name="Yanf M."/>
            <person name="Daum C."/>
            <person name="Ng V."/>
            <person name="Clum A."/>
            <person name="Ohm R."/>
            <person name="Martin F."/>
            <person name="Silar P."/>
            <person name="Natvig D."/>
            <person name="Lalanne C."/>
            <person name="Gautier V."/>
            <person name="Ament-Velasquez S.L."/>
            <person name="Kruys A."/>
            <person name="Hutchinson M.I."/>
            <person name="Powell A.J."/>
            <person name="Barry K."/>
            <person name="Miller A.N."/>
            <person name="Grigoriev I.V."/>
            <person name="Debuchy R."/>
            <person name="Gladieux P."/>
            <person name="Thoren M.H."/>
            <person name="Johannesson H."/>
        </authorList>
    </citation>
    <scope>NUCLEOTIDE SEQUENCE</scope>
    <source>
        <strain evidence="2">PSN309</strain>
    </source>
</reference>
<evidence type="ECO:0000313" key="2">
    <source>
        <dbReference type="EMBL" id="KAK4187608.1"/>
    </source>
</evidence>
<protein>
    <recommendedName>
        <fullName evidence="4">F-box domain-containing protein</fullName>
    </recommendedName>
</protein>
<dbReference type="SUPFAM" id="SSF52047">
    <property type="entry name" value="RNI-like"/>
    <property type="match status" value="1"/>
</dbReference>
<keyword evidence="3" id="KW-1185">Reference proteome</keyword>
<dbReference type="Proteomes" id="UP001302126">
    <property type="component" value="Unassembled WGS sequence"/>
</dbReference>
<accession>A0AAN6WSN5</accession>
<dbReference type="EMBL" id="MU864400">
    <property type="protein sequence ID" value="KAK4187608.1"/>
    <property type="molecule type" value="Genomic_DNA"/>
</dbReference>
<organism evidence="2 3">
    <name type="scientific">Podospora australis</name>
    <dbReference type="NCBI Taxonomy" id="1536484"/>
    <lineage>
        <taxon>Eukaryota</taxon>
        <taxon>Fungi</taxon>
        <taxon>Dikarya</taxon>
        <taxon>Ascomycota</taxon>
        <taxon>Pezizomycotina</taxon>
        <taxon>Sordariomycetes</taxon>
        <taxon>Sordariomycetidae</taxon>
        <taxon>Sordariales</taxon>
        <taxon>Podosporaceae</taxon>
        <taxon>Podospora</taxon>
    </lineage>
</organism>
<evidence type="ECO:0008006" key="4">
    <source>
        <dbReference type="Google" id="ProtNLM"/>
    </source>
</evidence>
<gene>
    <name evidence="2" type="ORF">QBC35DRAFT_532426</name>
</gene>
<dbReference type="AlphaFoldDB" id="A0AAN6WSN5"/>
<evidence type="ECO:0000256" key="1">
    <source>
        <dbReference type="SAM" id="MobiDB-lite"/>
    </source>
</evidence>
<proteinExistence type="predicted"/>
<reference evidence="2" key="1">
    <citation type="journal article" date="2023" name="Mol. Phylogenet. Evol.">
        <title>Genome-scale phylogeny and comparative genomics of the fungal order Sordariales.</title>
        <authorList>
            <person name="Hensen N."/>
            <person name="Bonometti L."/>
            <person name="Westerberg I."/>
            <person name="Brannstrom I.O."/>
            <person name="Guillou S."/>
            <person name="Cros-Aarteil S."/>
            <person name="Calhoun S."/>
            <person name="Haridas S."/>
            <person name="Kuo A."/>
            <person name="Mondo S."/>
            <person name="Pangilinan J."/>
            <person name="Riley R."/>
            <person name="LaButti K."/>
            <person name="Andreopoulos B."/>
            <person name="Lipzen A."/>
            <person name="Chen C."/>
            <person name="Yan M."/>
            <person name="Daum C."/>
            <person name="Ng V."/>
            <person name="Clum A."/>
            <person name="Steindorff A."/>
            <person name="Ohm R.A."/>
            <person name="Martin F."/>
            <person name="Silar P."/>
            <person name="Natvig D.O."/>
            <person name="Lalanne C."/>
            <person name="Gautier V."/>
            <person name="Ament-Velasquez S.L."/>
            <person name="Kruys A."/>
            <person name="Hutchinson M.I."/>
            <person name="Powell A.J."/>
            <person name="Barry K."/>
            <person name="Miller A.N."/>
            <person name="Grigoriev I.V."/>
            <person name="Debuchy R."/>
            <person name="Gladieux P."/>
            <person name="Hiltunen Thoren M."/>
            <person name="Johannesson H."/>
        </authorList>
    </citation>
    <scope>NUCLEOTIDE SEQUENCE</scope>
    <source>
        <strain evidence="2">PSN309</strain>
    </source>
</reference>
<name>A0AAN6WSN5_9PEZI</name>
<feature type="compositionally biased region" description="Low complexity" evidence="1">
    <location>
        <begin position="625"/>
        <end position="634"/>
    </location>
</feature>
<feature type="region of interest" description="Disordered" evidence="1">
    <location>
        <begin position="625"/>
        <end position="677"/>
    </location>
</feature>
<feature type="compositionally biased region" description="Basic and acidic residues" evidence="1">
    <location>
        <begin position="339"/>
        <end position="351"/>
    </location>
</feature>